<dbReference type="GO" id="GO:0006508">
    <property type="term" value="P:proteolysis"/>
    <property type="evidence" value="ECO:0007669"/>
    <property type="project" value="UniProtKB-KW"/>
</dbReference>
<feature type="signal peptide" evidence="8">
    <location>
        <begin position="1"/>
        <end position="18"/>
    </location>
</feature>
<dbReference type="SMART" id="SM00192">
    <property type="entry name" value="LDLa"/>
    <property type="match status" value="1"/>
</dbReference>
<evidence type="ECO:0000256" key="7">
    <source>
        <dbReference type="RuleBase" id="RU363034"/>
    </source>
</evidence>
<dbReference type="InterPro" id="IPR009003">
    <property type="entry name" value="Peptidase_S1_PA"/>
</dbReference>
<reference evidence="11" key="1">
    <citation type="journal article" date="2014" name="Science">
        <title>Nonhuman genetics. Genomic basis for the convergent evolution of electric organs.</title>
        <authorList>
            <person name="Gallant J.R."/>
            <person name="Traeger L.L."/>
            <person name="Volkening J.D."/>
            <person name="Moffett H."/>
            <person name="Chen P.H."/>
            <person name="Novina C.D."/>
            <person name="Phillips G.N.Jr."/>
            <person name="Anand R."/>
            <person name="Wells G.B."/>
            <person name="Pinch M."/>
            <person name="Guth R."/>
            <person name="Unguez G.A."/>
            <person name="Albert J.S."/>
            <person name="Zakon H.H."/>
            <person name="Samanta M.P."/>
            <person name="Sussman M.R."/>
        </authorList>
    </citation>
    <scope>NUCLEOTIDE SEQUENCE [LARGE SCALE GENOMIC DNA]</scope>
</reference>
<evidence type="ECO:0000256" key="5">
    <source>
        <dbReference type="ARBA" id="ARBA00023180"/>
    </source>
</evidence>
<dbReference type="SMART" id="SM00020">
    <property type="entry name" value="Tryp_SPc"/>
    <property type="match status" value="1"/>
</dbReference>
<dbReference type="PANTHER" id="PTHR24252:SF27">
    <property type="entry name" value="TRANSMEMBRANE PROTEASE SERINE 3-LIKE"/>
    <property type="match status" value="1"/>
</dbReference>
<dbReference type="Ensembl" id="ENSEEET00000050582.2">
    <property type="protein sequence ID" value="ENSEEEP00000050035.2"/>
    <property type="gene ID" value="ENSEEEG00000023530.2"/>
</dbReference>
<dbReference type="PANTHER" id="PTHR24252">
    <property type="entry name" value="ACROSIN-RELATED"/>
    <property type="match status" value="1"/>
</dbReference>
<evidence type="ECO:0000313" key="11">
    <source>
        <dbReference type="Proteomes" id="UP000314983"/>
    </source>
</evidence>
<protein>
    <recommendedName>
        <fullName evidence="9">Peptidase S1 domain-containing protein</fullName>
    </recommendedName>
</protein>
<keyword evidence="3 7" id="KW-0720">Serine protease</keyword>
<reference evidence="10" key="3">
    <citation type="submission" date="2020-05" db="EMBL/GenBank/DDBJ databases">
        <title>Electrophorus electricus (electric eel) genome, fEleEle1, primary haplotype.</title>
        <authorList>
            <person name="Myers G."/>
            <person name="Meyer A."/>
            <person name="Fedrigo O."/>
            <person name="Formenti G."/>
            <person name="Rhie A."/>
            <person name="Tracey A."/>
            <person name="Sims Y."/>
            <person name="Jarvis E.D."/>
        </authorList>
    </citation>
    <scope>NUCLEOTIDE SEQUENCE [LARGE SCALE GENOMIC DNA]</scope>
</reference>
<dbReference type="GeneTree" id="ENSGT00940000158589"/>
<dbReference type="InterPro" id="IPR018114">
    <property type="entry name" value="TRYPSIN_HIS"/>
</dbReference>
<evidence type="ECO:0000256" key="4">
    <source>
        <dbReference type="ARBA" id="ARBA00023157"/>
    </source>
</evidence>
<sequence>MWGVLSVLSVLMFTYTLSVGLSCSGKFQCVSSTQCISRSALCDGVQDCSQGEDELNCVRVSGRHSILQLSRGGVWRSVCWQNWNPSLGLSSNSDLTPGGRPWPRQVLSALKPTAKCGIRPGLRSRIVRGNMSVSGQFPWQASLQYQSQYICGGSVITKQWIVTAAHCVYGFASPSLWSVRVGISEQPVSGAGDLAVAKVLYHAAYHPERVQYDIALVRLAQPLTFSGQVQPICLPNYGQDFRPGSVCWVSGWGATQSGGEVSSSLQSATVPLLSARQCARHGLSSWSVCAGYLKGGSDTCQGDSGSPLACEDSVWKLVGVASWSQGCGGRNNPGIYTSIIQALPWIQQNMEVRQDPVARLWADPSIIISWEWLPRLTG</sequence>
<evidence type="ECO:0000259" key="9">
    <source>
        <dbReference type="PROSITE" id="PS50240"/>
    </source>
</evidence>
<dbReference type="InterPro" id="IPR001254">
    <property type="entry name" value="Trypsin_dom"/>
</dbReference>
<feature type="chain" id="PRO_5044292614" description="Peptidase S1 domain-containing protein" evidence="8">
    <location>
        <begin position="19"/>
        <end position="378"/>
    </location>
</feature>
<evidence type="ECO:0000313" key="10">
    <source>
        <dbReference type="Ensembl" id="ENSEEEP00000050035.2"/>
    </source>
</evidence>
<dbReference type="Pfam" id="PF00089">
    <property type="entry name" value="Trypsin"/>
    <property type="match status" value="1"/>
</dbReference>
<dbReference type="PROSITE" id="PS50068">
    <property type="entry name" value="LDLRA_2"/>
    <property type="match status" value="1"/>
</dbReference>
<comment type="caution">
    <text evidence="6">Lacks conserved residue(s) required for the propagation of feature annotation.</text>
</comment>
<reference evidence="11" key="2">
    <citation type="journal article" date="2017" name="Sci. Adv.">
        <title>A tail of two voltages: Proteomic comparison of the three electric organs of the electric eel.</title>
        <authorList>
            <person name="Traeger L.L."/>
            <person name="Sabat G."/>
            <person name="Barrett-Wilt G.A."/>
            <person name="Wells G.B."/>
            <person name="Sussman M.R."/>
        </authorList>
    </citation>
    <scope>NUCLEOTIDE SEQUENCE [LARGE SCALE GENOMIC DNA]</scope>
</reference>
<dbReference type="SUPFAM" id="SSF50494">
    <property type="entry name" value="Trypsin-like serine proteases"/>
    <property type="match status" value="1"/>
</dbReference>
<name>A0A4W4HNG9_ELEEL</name>
<evidence type="ECO:0000256" key="8">
    <source>
        <dbReference type="SAM" id="SignalP"/>
    </source>
</evidence>
<dbReference type="CDD" id="cd00190">
    <property type="entry name" value="Tryp_SPc"/>
    <property type="match status" value="1"/>
</dbReference>
<dbReference type="Gene3D" id="4.10.400.10">
    <property type="entry name" value="Low-density Lipoprotein Receptor"/>
    <property type="match status" value="1"/>
</dbReference>
<accession>A0A4W4HNG9</accession>
<evidence type="ECO:0000256" key="3">
    <source>
        <dbReference type="ARBA" id="ARBA00022825"/>
    </source>
</evidence>
<dbReference type="Pfam" id="PF00057">
    <property type="entry name" value="Ldl_recept_a"/>
    <property type="match status" value="1"/>
</dbReference>
<dbReference type="InterPro" id="IPR002172">
    <property type="entry name" value="LDrepeatLR_classA_rpt"/>
</dbReference>
<keyword evidence="1 7" id="KW-0645">Protease</keyword>
<organism evidence="10 11">
    <name type="scientific">Electrophorus electricus</name>
    <name type="common">Electric eel</name>
    <name type="synonym">Gymnotus electricus</name>
    <dbReference type="NCBI Taxonomy" id="8005"/>
    <lineage>
        <taxon>Eukaryota</taxon>
        <taxon>Metazoa</taxon>
        <taxon>Chordata</taxon>
        <taxon>Craniata</taxon>
        <taxon>Vertebrata</taxon>
        <taxon>Euteleostomi</taxon>
        <taxon>Actinopterygii</taxon>
        <taxon>Neopterygii</taxon>
        <taxon>Teleostei</taxon>
        <taxon>Ostariophysi</taxon>
        <taxon>Gymnotiformes</taxon>
        <taxon>Gymnotoidei</taxon>
        <taxon>Gymnotidae</taxon>
        <taxon>Electrophorus</taxon>
    </lineage>
</organism>
<dbReference type="PROSITE" id="PS00134">
    <property type="entry name" value="TRYPSIN_HIS"/>
    <property type="match status" value="1"/>
</dbReference>
<dbReference type="PRINTS" id="PR00722">
    <property type="entry name" value="CHYMOTRYPSIN"/>
</dbReference>
<feature type="domain" description="Peptidase S1" evidence="9">
    <location>
        <begin position="126"/>
        <end position="351"/>
    </location>
</feature>
<evidence type="ECO:0000256" key="1">
    <source>
        <dbReference type="ARBA" id="ARBA00022670"/>
    </source>
</evidence>
<keyword evidence="8" id="KW-0732">Signal</keyword>
<keyword evidence="5" id="KW-0325">Glycoprotein</keyword>
<dbReference type="SUPFAM" id="SSF57424">
    <property type="entry name" value="LDL receptor-like module"/>
    <property type="match status" value="1"/>
</dbReference>
<keyword evidence="11" id="KW-1185">Reference proteome</keyword>
<dbReference type="PROSITE" id="PS00135">
    <property type="entry name" value="TRYPSIN_SER"/>
    <property type="match status" value="1"/>
</dbReference>
<reference evidence="10" key="5">
    <citation type="submission" date="2025-09" db="UniProtKB">
        <authorList>
            <consortium name="Ensembl"/>
        </authorList>
    </citation>
    <scope>IDENTIFICATION</scope>
</reference>
<dbReference type="Gene3D" id="2.40.10.10">
    <property type="entry name" value="Trypsin-like serine proteases"/>
    <property type="match status" value="1"/>
</dbReference>
<dbReference type="InterPro" id="IPR023415">
    <property type="entry name" value="LDLR_class-A_CS"/>
</dbReference>
<dbReference type="InterPro" id="IPR036055">
    <property type="entry name" value="LDL_receptor-like_sf"/>
</dbReference>
<dbReference type="Proteomes" id="UP000314983">
    <property type="component" value="Chromosome 16"/>
</dbReference>
<dbReference type="STRING" id="8005.ENSEEEP00000050035"/>
<evidence type="ECO:0000256" key="6">
    <source>
        <dbReference type="PROSITE-ProRule" id="PRU00124"/>
    </source>
</evidence>
<dbReference type="PROSITE" id="PS50240">
    <property type="entry name" value="TRYPSIN_DOM"/>
    <property type="match status" value="1"/>
</dbReference>
<dbReference type="InterPro" id="IPR001314">
    <property type="entry name" value="Peptidase_S1A"/>
</dbReference>
<dbReference type="CDD" id="cd00112">
    <property type="entry name" value="LDLa"/>
    <property type="match status" value="1"/>
</dbReference>
<reference evidence="10" key="4">
    <citation type="submission" date="2025-08" db="UniProtKB">
        <authorList>
            <consortium name="Ensembl"/>
        </authorList>
    </citation>
    <scope>IDENTIFICATION</scope>
</reference>
<dbReference type="InterPro" id="IPR043504">
    <property type="entry name" value="Peptidase_S1_PA_chymotrypsin"/>
</dbReference>
<dbReference type="AlphaFoldDB" id="A0A4W4HNG9"/>
<feature type="disulfide bond" evidence="6">
    <location>
        <begin position="23"/>
        <end position="35"/>
    </location>
</feature>
<dbReference type="InterPro" id="IPR033116">
    <property type="entry name" value="TRYPSIN_SER"/>
</dbReference>
<keyword evidence="4 6" id="KW-1015">Disulfide bond</keyword>
<keyword evidence="2 7" id="KW-0378">Hydrolase</keyword>
<dbReference type="FunFam" id="2.40.10.10:FF:000003">
    <property type="entry name" value="Transmembrane serine protease 3"/>
    <property type="match status" value="1"/>
</dbReference>
<dbReference type="GO" id="GO:0004252">
    <property type="term" value="F:serine-type endopeptidase activity"/>
    <property type="evidence" value="ECO:0007669"/>
    <property type="project" value="InterPro"/>
</dbReference>
<proteinExistence type="predicted"/>
<dbReference type="PROSITE" id="PS01209">
    <property type="entry name" value="LDLRA_1"/>
    <property type="match status" value="1"/>
</dbReference>
<feature type="disulfide bond" evidence="6">
    <location>
        <begin position="42"/>
        <end position="57"/>
    </location>
</feature>
<evidence type="ECO:0000256" key="2">
    <source>
        <dbReference type="ARBA" id="ARBA00022801"/>
    </source>
</evidence>